<dbReference type="OrthoDB" id="10580550at2759"/>
<organism evidence="1 2">
    <name type="scientific">Trifolium subterraneum</name>
    <name type="common">Subterranean clover</name>
    <dbReference type="NCBI Taxonomy" id="3900"/>
    <lineage>
        <taxon>Eukaryota</taxon>
        <taxon>Viridiplantae</taxon>
        <taxon>Streptophyta</taxon>
        <taxon>Embryophyta</taxon>
        <taxon>Tracheophyta</taxon>
        <taxon>Spermatophyta</taxon>
        <taxon>Magnoliopsida</taxon>
        <taxon>eudicotyledons</taxon>
        <taxon>Gunneridae</taxon>
        <taxon>Pentapetalae</taxon>
        <taxon>rosids</taxon>
        <taxon>fabids</taxon>
        <taxon>Fabales</taxon>
        <taxon>Fabaceae</taxon>
        <taxon>Papilionoideae</taxon>
        <taxon>50 kb inversion clade</taxon>
        <taxon>NPAAA clade</taxon>
        <taxon>Hologalegina</taxon>
        <taxon>IRL clade</taxon>
        <taxon>Trifolieae</taxon>
        <taxon>Trifolium</taxon>
    </lineage>
</organism>
<evidence type="ECO:0000313" key="1">
    <source>
        <dbReference type="EMBL" id="GAU49598.1"/>
    </source>
</evidence>
<dbReference type="AlphaFoldDB" id="A0A2Z6NZJ9"/>
<dbReference type="EMBL" id="DF974593">
    <property type="protein sequence ID" value="GAU49598.1"/>
    <property type="molecule type" value="Genomic_DNA"/>
</dbReference>
<evidence type="ECO:0000313" key="2">
    <source>
        <dbReference type="Proteomes" id="UP000242715"/>
    </source>
</evidence>
<protein>
    <submittedName>
        <fullName evidence="1">Uncharacterized protein</fullName>
    </submittedName>
</protein>
<keyword evidence="2" id="KW-1185">Reference proteome</keyword>
<dbReference type="Proteomes" id="UP000242715">
    <property type="component" value="Unassembled WGS sequence"/>
</dbReference>
<name>A0A2Z6NZJ9_TRISU</name>
<proteinExistence type="predicted"/>
<gene>
    <name evidence="1" type="ORF">TSUD_239200</name>
</gene>
<sequence length="183" mass="20711">MPPQSEPDRPLLCSLAGKLTSLSKTEISLLSDDALNSLVMSELSRLPKDEFNRFVEDEISPFLPIVVGILEAFVSQIFHPPKPKPKPKPKEEETLIVSGGCNLTFILVFVQHFYKWLDLKRDVPVTTIAPQEGFMIPSIRPIDFSKYSESADVQGLKGIRNLRKAKTVFRQPSLYNMHKDEND</sequence>
<reference evidence="2" key="1">
    <citation type="journal article" date="2017" name="Front. Plant Sci.">
        <title>Climate Clever Clovers: New Paradigm to Reduce the Environmental Footprint of Ruminants by Breeding Low Methanogenic Forages Utilizing Haplotype Variation.</title>
        <authorList>
            <person name="Kaur P."/>
            <person name="Appels R."/>
            <person name="Bayer P.E."/>
            <person name="Keeble-Gagnere G."/>
            <person name="Wang J."/>
            <person name="Hirakawa H."/>
            <person name="Shirasawa K."/>
            <person name="Vercoe P."/>
            <person name="Stefanova K."/>
            <person name="Durmic Z."/>
            <person name="Nichols P."/>
            <person name="Revell C."/>
            <person name="Isobe S.N."/>
            <person name="Edwards D."/>
            <person name="Erskine W."/>
        </authorList>
    </citation>
    <scope>NUCLEOTIDE SEQUENCE [LARGE SCALE GENOMIC DNA]</scope>
    <source>
        <strain evidence="2">cv. Daliak</strain>
    </source>
</reference>
<accession>A0A2Z6NZJ9</accession>